<dbReference type="Pfam" id="PF03609">
    <property type="entry name" value="EII-Sor"/>
    <property type="match status" value="1"/>
</dbReference>
<dbReference type="PANTHER" id="PTHR32502:SF8">
    <property type="entry name" value="N-ACETYLGALACTOSAMINE PERMEASE IIC COMPONENT 1"/>
    <property type="match status" value="1"/>
</dbReference>
<comment type="subcellular location">
    <subcellularLocation>
        <location evidence="1">Cell membrane</location>
        <topology evidence="1">Multi-pass membrane protein</topology>
    </subcellularLocation>
</comment>
<evidence type="ECO:0000313" key="10">
    <source>
        <dbReference type="EMBL" id="TLQ09451.1"/>
    </source>
</evidence>
<feature type="transmembrane region" description="Helical" evidence="9">
    <location>
        <begin position="44"/>
        <end position="70"/>
    </location>
</feature>
<keyword evidence="4 10" id="KW-0762">Sugar transport</keyword>
<feature type="transmembrane region" description="Helical" evidence="9">
    <location>
        <begin position="191"/>
        <end position="209"/>
    </location>
</feature>
<dbReference type="GO" id="GO:0009401">
    <property type="term" value="P:phosphoenolpyruvate-dependent sugar phosphotransferase system"/>
    <property type="evidence" value="ECO:0007669"/>
    <property type="project" value="UniProtKB-KW"/>
</dbReference>
<feature type="transmembrane region" description="Helical" evidence="9">
    <location>
        <begin position="153"/>
        <end position="171"/>
    </location>
</feature>
<dbReference type="PANTHER" id="PTHR32502">
    <property type="entry name" value="N-ACETYLGALACTOSAMINE PERMEASE II COMPONENT-RELATED"/>
    <property type="match status" value="1"/>
</dbReference>
<dbReference type="PROSITE" id="PS51106">
    <property type="entry name" value="PTS_EIIC_TYPE_4"/>
    <property type="match status" value="1"/>
</dbReference>
<evidence type="ECO:0000256" key="7">
    <source>
        <dbReference type="ARBA" id="ARBA00022989"/>
    </source>
</evidence>
<evidence type="ECO:0000256" key="8">
    <source>
        <dbReference type="ARBA" id="ARBA00023136"/>
    </source>
</evidence>
<dbReference type="InterPro" id="IPR050303">
    <property type="entry name" value="GatZ_KbaZ_carbometab"/>
</dbReference>
<dbReference type="OrthoDB" id="9815089at2"/>
<keyword evidence="2" id="KW-0813">Transport</keyword>
<evidence type="ECO:0000256" key="4">
    <source>
        <dbReference type="ARBA" id="ARBA00022597"/>
    </source>
</evidence>
<dbReference type="InterPro" id="IPR004700">
    <property type="entry name" value="PTS_IIC_man"/>
</dbReference>
<evidence type="ECO:0000256" key="6">
    <source>
        <dbReference type="ARBA" id="ARBA00022692"/>
    </source>
</evidence>
<feature type="transmembrane region" description="Helical" evidence="9">
    <location>
        <begin position="101"/>
        <end position="120"/>
    </location>
</feature>
<accession>A0A5R9C827</accession>
<dbReference type="AlphaFoldDB" id="A0A5R9C827"/>
<sequence length="273" mass="29571">MNITLLFQATLISFLCYLGALSTPWVFGLTGGWYTLSRPLVSGLLIGIILGDVTKGVIIGVAIQAVYIALVTPGGQMPADLNFVAYPAVALAILSDVSTEVAVTLATTIGIIGTIVFNFYQVSNSFWNHRAIKAIEEENDKGFHFNTIVGPQLLNFILRFIPSFLVIYFGSGFARQLLDSMPQYVIDAMQYLGGALPAIGVVMLLTAVVKENIMILFFLFGFICVVFLNLNMIALAIVAGAIAYIYYLSVSKNDGNGPIVATGELDEVEEEEF</sequence>
<evidence type="ECO:0000256" key="3">
    <source>
        <dbReference type="ARBA" id="ARBA00022475"/>
    </source>
</evidence>
<keyword evidence="5" id="KW-0598">Phosphotransferase system</keyword>
<dbReference type="EMBL" id="VBTE01000002">
    <property type="protein sequence ID" value="TLQ09451.1"/>
    <property type="molecule type" value="Genomic_DNA"/>
</dbReference>
<keyword evidence="8 9" id="KW-0472">Membrane</keyword>
<evidence type="ECO:0000256" key="2">
    <source>
        <dbReference type="ARBA" id="ARBA00022448"/>
    </source>
</evidence>
<feature type="transmembrane region" description="Helical" evidence="9">
    <location>
        <begin position="216"/>
        <end position="247"/>
    </location>
</feature>
<dbReference type="Proteomes" id="UP000307201">
    <property type="component" value="Unassembled WGS sequence"/>
</dbReference>
<proteinExistence type="predicted"/>
<evidence type="ECO:0000256" key="1">
    <source>
        <dbReference type="ARBA" id="ARBA00004651"/>
    </source>
</evidence>
<organism evidence="10 11">
    <name type="scientific">Marinilactibacillus psychrotolerans</name>
    <dbReference type="NCBI Taxonomy" id="191770"/>
    <lineage>
        <taxon>Bacteria</taxon>
        <taxon>Bacillati</taxon>
        <taxon>Bacillota</taxon>
        <taxon>Bacilli</taxon>
        <taxon>Lactobacillales</taxon>
        <taxon>Carnobacteriaceae</taxon>
        <taxon>Marinilactibacillus</taxon>
    </lineage>
</organism>
<comment type="caution">
    <text evidence="10">The sequence shown here is derived from an EMBL/GenBank/DDBJ whole genome shotgun (WGS) entry which is preliminary data.</text>
</comment>
<evidence type="ECO:0000256" key="9">
    <source>
        <dbReference type="SAM" id="Phobius"/>
    </source>
</evidence>
<dbReference type="GO" id="GO:0005886">
    <property type="term" value="C:plasma membrane"/>
    <property type="evidence" value="ECO:0007669"/>
    <property type="project" value="UniProtKB-SubCell"/>
</dbReference>
<gene>
    <name evidence="10" type="ORF">FEZ48_01495</name>
</gene>
<dbReference type="RefSeq" id="WP_138470636.1">
    <property type="nucleotide sequence ID" value="NZ_JBGQQF010000057.1"/>
</dbReference>
<protein>
    <submittedName>
        <fullName evidence="10">PTS sugar transporter subunit IIC</fullName>
    </submittedName>
</protein>
<evidence type="ECO:0000256" key="5">
    <source>
        <dbReference type="ARBA" id="ARBA00022683"/>
    </source>
</evidence>
<evidence type="ECO:0000313" key="11">
    <source>
        <dbReference type="Proteomes" id="UP000307201"/>
    </source>
</evidence>
<reference evidence="10 11" key="1">
    <citation type="submission" date="2019-05" db="EMBL/GenBank/DDBJ databases">
        <title>The metagenome of a microbial culture collection derived from dairy environment covers the genomic content of the human microbiome.</title>
        <authorList>
            <person name="Roder T."/>
            <person name="Wuthrich D."/>
            <person name="Sattari Z."/>
            <person name="Von Ah U."/>
            <person name="Bar C."/>
            <person name="Ronchi F."/>
            <person name="Macpherson A.J."/>
            <person name="Ganal-Vonarburg S.C."/>
            <person name="Bruggmann R."/>
            <person name="Vergeres G."/>
        </authorList>
    </citation>
    <scope>NUCLEOTIDE SEQUENCE [LARGE SCALE GENOMIC DNA]</scope>
    <source>
        <strain evidence="10 11">FAM 24235</strain>
    </source>
</reference>
<keyword evidence="6 9" id="KW-0812">Transmembrane</keyword>
<name>A0A5R9C827_9LACT</name>
<keyword evidence="7 9" id="KW-1133">Transmembrane helix</keyword>
<keyword evidence="3" id="KW-1003">Cell membrane</keyword>